<dbReference type="InterPro" id="IPR050861">
    <property type="entry name" value="Dihydroxyacetone_Kinase"/>
</dbReference>
<evidence type="ECO:0000259" key="7">
    <source>
        <dbReference type="PROSITE" id="PS51481"/>
    </source>
</evidence>
<protein>
    <recommendedName>
        <fullName evidence="3">phosphoenolpyruvate--glycerone phosphotransferase</fullName>
        <ecNumber evidence="3">2.7.1.121</ecNumber>
    </recommendedName>
</protein>
<dbReference type="Gene3D" id="3.30.1180.20">
    <property type="entry name" value="Dihydroxyacetone kinase, domain 2"/>
    <property type="match status" value="1"/>
</dbReference>
<evidence type="ECO:0000256" key="2">
    <source>
        <dbReference type="ARBA" id="ARBA00004745"/>
    </source>
</evidence>
<keyword evidence="5 8" id="KW-0418">Kinase</keyword>
<dbReference type="Pfam" id="PF02733">
    <property type="entry name" value="Dak1"/>
    <property type="match status" value="1"/>
</dbReference>
<dbReference type="Proteomes" id="UP000245698">
    <property type="component" value="Unassembled WGS sequence"/>
</dbReference>
<feature type="domain" description="DhaK" evidence="7">
    <location>
        <begin position="7"/>
        <end position="324"/>
    </location>
</feature>
<evidence type="ECO:0000256" key="6">
    <source>
        <dbReference type="ARBA" id="ARBA00022798"/>
    </source>
</evidence>
<keyword evidence="4" id="KW-0808">Transferase</keyword>
<accession>A0A2P9AC37</accession>
<dbReference type="PANTHER" id="PTHR28629:SF4">
    <property type="entry name" value="TRIOKINASE_FMN CYCLASE"/>
    <property type="match status" value="1"/>
</dbReference>
<keyword evidence="6" id="KW-0319">Glycerol metabolism</keyword>
<dbReference type="AlphaFoldDB" id="A0A2P9AC37"/>
<dbReference type="GO" id="GO:0004371">
    <property type="term" value="F:glycerone kinase activity"/>
    <property type="evidence" value="ECO:0007669"/>
    <property type="project" value="InterPro"/>
</dbReference>
<dbReference type="EMBL" id="FUIG01000013">
    <property type="protein sequence ID" value="SJM28683.1"/>
    <property type="molecule type" value="Genomic_DNA"/>
</dbReference>
<dbReference type="GO" id="GO:0005829">
    <property type="term" value="C:cytosol"/>
    <property type="evidence" value="ECO:0007669"/>
    <property type="project" value="TreeGrafter"/>
</dbReference>
<dbReference type="FunFam" id="3.40.50.10440:FF:000001">
    <property type="entry name" value="Dihydroxyacetone kinase, DhaK subunit"/>
    <property type="match status" value="1"/>
</dbReference>
<gene>
    <name evidence="8" type="primary">dhaK</name>
    <name evidence="8" type="ORF">BQ8482_110613</name>
</gene>
<evidence type="ECO:0000256" key="3">
    <source>
        <dbReference type="ARBA" id="ARBA00012095"/>
    </source>
</evidence>
<dbReference type="EC" id="2.7.1.121" evidence="3"/>
<organism evidence="8 9">
    <name type="scientific">Mesorhizobium delmotii</name>
    <dbReference type="NCBI Taxonomy" id="1631247"/>
    <lineage>
        <taxon>Bacteria</taxon>
        <taxon>Pseudomonadati</taxon>
        <taxon>Pseudomonadota</taxon>
        <taxon>Alphaproteobacteria</taxon>
        <taxon>Hyphomicrobiales</taxon>
        <taxon>Phyllobacteriaceae</taxon>
        <taxon>Mesorhizobium</taxon>
    </lineage>
</organism>
<dbReference type="GO" id="GO:0047324">
    <property type="term" value="F:phosphoenolpyruvate-glycerone phosphotransferase activity"/>
    <property type="evidence" value="ECO:0007669"/>
    <property type="project" value="UniProtKB-EC"/>
</dbReference>
<dbReference type="GO" id="GO:0019563">
    <property type="term" value="P:glycerol catabolic process"/>
    <property type="evidence" value="ECO:0007669"/>
    <property type="project" value="TreeGrafter"/>
</dbReference>
<evidence type="ECO:0000256" key="1">
    <source>
        <dbReference type="ARBA" id="ARBA00001113"/>
    </source>
</evidence>
<evidence type="ECO:0000313" key="9">
    <source>
        <dbReference type="Proteomes" id="UP000245698"/>
    </source>
</evidence>
<dbReference type="PROSITE" id="PS51481">
    <property type="entry name" value="DHAK"/>
    <property type="match status" value="1"/>
</dbReference>
<dbReference type="Gene3D" id="3.40.50.10440">
    <property type="entry name" value="Dihydroxyacetone kinase, domain 1"/>
    <property type="match status" value="1"/>
</dbReference>
<dbReference type="PANTHER" id="PTHR28629">
    <property type="entry name" value="TRIOKINASE/FMN CYCLASE"/>
    <property type="match status" value="1"/>
</dbReference>
<dbReference type="RefSeq" id="WP_123146394.1">
    <property type="nucleotide sequence ID" value="NZ_FUIG01000013.1"/>
</dbReference>
<name>A0A2P9AC37_9HYPH</name>
<dbReference type="InterPro" id="IPR012736">
    <property type="entry name" value="DhaK_1"/>
</dbReference>
<dbReference type="FunFam" id="3.30.1180.20:FF:000002">
    <property type="entry name" value="Dihydroxyacetone kinase subunit DhaK"/>
    <property type="match status" value="1"/>
</dbReference>
<evidence type="ECO:0000313" key="8">
    <source>
        <dbReference type="EMBL" id="SJM28683.1"/>
    </source>
</evidence>
<comment type="catalytic activity">
    <reaction evidence="1">
        <text>dihydroxyacetone + phosphoenolpyruvate = dihydroxyacetone phosphate + pyruvate</text>
        <dbReference type="Rhea" id="RHEA:18381"/>
        <dbReference type="ChEBI" id="CHEBI:15361"/>
        <dbReference type="ChEBI" id="CHEBI:16016"/>
        <dbReference type="ChEBI" id="CHEBI:57642"/>
        <dbReference type="ChEBI" id="CHEBI:58702"/>
        <dbReference type="EC" id="2.7.1.121"/>
    </reaction>
</comment>
<dbReference type="SUPFAM" id="SSF82549">
    <property type="entry name" value="DAK1/DegV-like"/>
    <property type="match status" value="1"/>
</dbReference>
<comment type="pathway">
    <text evidence="2">Polyol metabolism; glycerol degradation.</text>
</comment>
<keyword evidence="9" id="KW-1185">Reference proteome</keyword>
<dbReference type="InterPro" id="IPR004006">
    <property type="entry name" value="DhaK_dom"/>
</dbReference>
<reference evidence="9" key="1">
    <citation type="submission" date="2016-12" db="EMBL/GenBank/DDBJ databases">
        <authorList>
            <person name="Brunel B."/>
        </authorList>
    </citation>
    <scope>NUCLEOTIDE SEQUENCE [LARGE SCALE GENOMIC DNA]</scope>
</reference>
<dbReference type="NCBIfam" id="TIGR02363">
    <property type="entry name" value="dhaK1"/>
    <property type="match status" value="1"/>
</dbReference>
<proteinExistence type="predicted"/>
<sequence length="328" mass="34293">MKKFLNSVDTVLTESLDGFVAAHADILALGDEHKFVRRRTLKPGKVALISGGGSGHEPLHGGLVGHGMLDAACPGQVFTSPTPDQMLAAAEVVNTGAGCLFIVKNYEGDVMNFEMAAEMSEGVMQVVTNDDVAVENSSYTTGRRGVAGTLVVEKILGAAAEQGMALKPLKALGERVNGATRSMGVALTSCTVPAAGKPTFDIGDGEMEFGVGIHGEPGRRRDALKSADAIAEEICAAISGDLGDRAKGPALLFVNGFGGTPLMELYLMYNSARKIFEKNGVTVTRSLVGSYVTSLDMAGCSITLTMLDDETIALWDAPVHTAALRRGM</sequence>
<evidence type="ECO:0000256" key="4">
    <source>
        <dbReference type="ARBA" id="ARBA00022679"/>
    </source>
</evidence>
<evidence type="ECO:0000256" key="5">
    <source>
        <dbReference type="ARBA" id="ARBA00022777"/>
    </source>
</evidence>